<dbReference type="GeneID" id="112454490"/>
<dbReference type="SUPFAM" id="SSF50978">
    <property type="entry name" value="WD40 repeat-like"/>
    <property type="match status" value="1"/>
</dbReference>
<evidence type="ECO:0000256" key="1">
    <source>
        <dbReference type="ARBA" id="ARBA00004430"/>
    </source>
</evidence>
<dbReference type="InterPro" id="IPR015943">
    <property type="entry name" value="WD40/YVTN_repeat-like_dom_sf"/>
</dbReference>
<keyword evidence="6" id="KW-0206">Cytoskeleton</keyword>
<dbReference type="InterPro" id="IPR036322">
    <property type="entry name" value="WD40_repeat_dom_sf"/>
</dbReference>
<evidence type="ECO:0000256" key="7">
    <source>
        <dbReference type="ARBA" id="ARBA00023273"/>
    </source>
</evidence>
<keyword evidence="3" id="KW-0853">WD repeat</keyword>
<keyword evidence="4" id="KW-0677">Repeat</keyword>
<dbReference type="RefSeq" id="XP_024871696.1">
    <property type="nucleotide sequence ID" value="XM_025015928.1"/>
</dbReference>
<evidence type="ECO:0000313" key="10">
    <source>
        <dbReference type="RefSeq" id="XP_024871696.1"/>
    </source>
</evidence>
<evidence type="ECO:0000256" key="4">
    <source>
        <dbReference type="ARBA" id="ARBA00022737"/>
    </source>
</evidence>
<evidence type="ECO:0000313" key="9">
    <source>
        <dbReference type="Proteomes" id="UP000504618"/>
    </source>
</evidence>
<evidence type="ECO:0000256" key="3">
    <source>
        <dbReference type="ARBA" id="ARBA00022574"/>
    </source>
</evidence>
<keyword evidence="5" id="KW-0175">Coiled coil</keyword>
<evidence type="ECO:0000256" key="5">
    <source>
        <dbReference type="ARBA" id="ARBA00023054"/>
    </source>
</evidence>
<feature type="compositionally biased region" description="Basic and acidic residues" evidence="8">
    <location>
        <begin position="8"/>
        <end position="34"/>
    </location>
</feature>
<feature type="region of interest" description="Disordered" evidence="8">
    <location>
        <begin position="1"/>
        <end position="42"/>
    </location>
</feature>
<evidence type="ECO:0000256" key="8">
    <source>
        <dbReference type="SAM" id="MobiDB-lite"/>
    </source>
</evidence>
<reference evidence="10" key="1">
    <citation type="submission" date="2025-08" db="UniProtKB">
        <authorList>
            <consortium name="RefSeq"/>
        </authorList>
    </citation>
    <scope>IDENTIFICATION</scope>
    <source>
        <tissue evidence="10">Whole body</tissue>
    </source>
</reference>
<organism evidence="9 10">
    <name type="scientific">Temnothorax curvispinosus</name>
    <dbReference type="NCBI Taxonomy" id="300111"/>
    <lineage>
        <taxon>Eukaryota</taxon>
        <taxon>Metazoa</taxon>
        <taxon>Ecdysozoa</taxon>
        <taxon>Arthropoda</taxon>
        <taxon>Hexapoda</taxon>
        <taxon>Insecta</taxon>
        <taxon>Pterygota</taxon>
        <taxon>Neoptera</taxon>
        <taxon>Endopterygota</taxon>
        <taxon>Hymenoptera</taxon>
        <taxon>Apocrita</taxon>
        <taxon>Aculeata</taxon>
        <taxon>Formicoidea</taxon>
        <taxon>Formicidae</taxon>
        <taxon>Myrmicinae</taxon>
        <taxon>Temnothorax</taxon>
    </lineage>
</organism>
<keyword evidence="9" id="KW-1185">Reference proteome</keyword>
<gene>
    <name evidence="10" type="primary">LOC112454490</name>
</gene>
<dbReference type="PANTHER" id="PTHR14885:SF3">
    <property type="entry name" value="CILIA- AND FLAGELLA-ASSOCIATED PROTEIN 44"/>
    <property type="match status" value="1"/>
</dbReference>
<evidence type="ECO:0000256" key="2">
    <source>
        <dbReference type="ARBA" id="ARBA00022490"/>
    </source>
</evidence>
<keyword evidence="2" id="KW-0963">Cytoplasm</keyword>
<comment type="subcellular location">
    <subcellularLocation>
        <location evidence="1">Cytoplasm</location>
        <location evidence="1">Cytoskeleton</location>
        <location evidence="1">Cilium axoneme</location>
    </subcellularLocation>
</comment>
<dbReference type="Gene3D" id="2.130.10.10">
    <property type="entry name" value="YVTN repeat-like/Quinoprotein amine dehydrogenase"/>
    <property type="match status" value="1"/>
</dbReference>
<dbReference type="AlphaFoldDB" id="A0A6J1PQX9"/>
<dbReference type="PANTHER" id="PTHR14885">
    <property type="entry name" value="CILIA- AND FLAGELLA-ASSOCIATED PROTEIN 43-RELATED"/>
    <property type="match status" value="1"/>
</dbReference>
<dbReference type="OrthoDB" id="1935234at2759"/>
<protein>
    <submittedName>
        <fullName evidence="10">Cilia- and flagella-associated protein 44-like</fullName>
    </submittedName>
</protein>
<feature type="non-terminal residue" evidence="10">
    <location>
        <position position="257"/>
    </location>
</feature>
<proteinExistence type="predicted"/>
<evidence type="ECO:0000256" key="6">
    <source>
        <dbReference type="ARBA" id="ARBA00023212"/>
    </source>
</evidence>
<dbReference type="GO" id="GO:0005930">
    <property type="term" value="C:axoneme"/>
    <property type="evidence" value="ECO:0007669"/>
    <property type="project" value="UniProtKB-SubCell"/>
</dbReference>
<sequence length="257" mass="29175">MLEDESQEHEREYRDEEKWEAGRDDDGVQERTYDSNKYVSRPRRVPNGTVPMNILQFHHSFSYDCQRYFNLCVVEPNVVVFASGNILHFLNTATNELWFRRGCTGGGIGHVTKNPTFDHIAVGENGIKPPIIIYKWPSMDIVTILHNGTIKTYCHLAYSVDGLLLVSQGGDPDYTLTLWNWQKSEVALKCKSYNRDVYNVTISPSLPGYLVTSGSGHIKFWKISETFTGLKLKGEIGRFGQTELSDIVGVYIMPDGK</sequence>
<accession>A0A6J1PQX9</accession>
<keyword evidence="7" id="KW-0966">Cell projection</keyword>
<dbReference type="GO" id="GO:0003341">
    <property type="term" value="P:cilium movement"/>
    <property type="evidence" value="ECO:0007669"/>
    <property type="project" value="UniProtKB-ARBA"/>
</dbReference>
<name>A0A6J1PQX9_9HYME</name>
<dbReference type="Proteomes" id="UP000504618">
    <property type="component" value="Unplaced"/>
</dbReference>